<sequence length="375" mass="38930">MSRGMPLLAAAAAGCLALTACTAPSPSPTPLPPAPTATSSAQAGPVQPVGEPRILAQGLAAPWSILRLGDSDSTLISERDSGTVRELTAAGELREVGVVAGVVHQGEGGLLGLEMLRSSDRTWLYAYLTTASDNRIERMPLIGSPGAYSLGSPQTVLDGLAKAGNHDGGRIKFGPDSMLYATVGDAGQPSRAQDPSSLNGKILRMTATGGVPADNPTRGSLVYSMGHRNPQGLAWDATGQLWAAEFGQNTWDELNRIEPGANYGWPIVEGIGGKSGFVDPLYQWPTSDASPSGLAFVDGTFFLAALRGERLWAVSPATSAPPVAFLGGTFGRLRDVVPGPNGTLWLLTNNTDGRGTPHQGDDKLIELRLAPVSSG</sequence>
<feature type="region of interest" description="Disordered" evidence="1">
    <location>
        <begin position="25"/>
        <end position="48"/>
    </location>
</feature>
<evidence type="ECO:0000256" key="1">
    <source>
        <dbReference type="SAM" id="MobiDB-lite"/>
    </source>
</evidence>
<dbReference type="SUPFAM" id="SSF50952">
    <property type="entry name" value="Soluble quinoprotein glucose dehydrogenase"/>
    <property type="match status" value="1"/>
</dbReference>
<dbReference type="PANTHER" id="PTHR19328:SF13">
    <property type="entry name" value="HIPL1 PROTEIN"/>
    <property type="match status" value="1"/>
</dbReference>
<evidence type="ECO:0000313" key="5">
    <source>
        <dbReference type="Proteomes" id="UP000321379"/>
    </source>
</evidence>
<dbReference type="AlphaFoldDB" id="A0A5C8URW2"/>
<dbReference type="Pfam" id="PF07995">
    <property type="entry name" value="GSDH"/>
    <property type="match status" value="1"/>
</dbReference>
<keyword evidence="5" id="KW-1185">Reference proteome</keyword>
<evidence type="ECO:0000256" key="2">
    <source>
        <dbReference type="SAM" id="SignalP"/>
    </source>
</evidence>
<dbReference type="PANTHER" id="PTHR19328">
    <property type="entry name" value="HEDGEHOG-INTERACTING PROTEIN"/>
    <property type="match status" value="1"/>
</dbReference>
<dbReference type="PROSITE" id="PS51257">
    <property type="entry name" value="PROKAR_LIPOPROTEIN"/>
    <property type="match status" value="1"/>
</dbReference>
<dbReference type="EMBL" id="VRMG01000007">
    <property type="protein sequence ID" value="TXN30316.1"/>
    <property type="molecule type" value="Genomic_DNA"/>
</dbReference>
<gene>
    <name evidence="4" type="ORF">FVP33_09880</name>
</gene>
<dbReference type="Proteomes" id="UP000321379">
    <property type="component" value="Unassembled WGS sequence"/>
</dbReference>
<comment type="caution">
    <text evidence="4">The sequence shown here is derived from an EMBL/GenBank/DDBJ whole genome shotgun (WGS) entry which is preliminary data.</text>
</comment>
<protein>
    <submittedName>
        <fullName evidence="4">PQQ-dependent sugar dehydrogenase</fullName>
    </submittedName>
</protein>
<dbReference type="RefSeq" id="WP_147783500.1">
    <property type="nucleotide sequence ID" value="NZ_VRMG01000007.1"/>
</dbReference>
<name>A0A5C8URW2_9MICO</name>
<keyword evidence="2" id="KW-0732">Signal</keyword>
<dbReference type="Gene3D" id="2.120.10.30">
    <property type="entry name" value="TolB, C-terminal domain"/>
    <property type="match status" value="1"/>
</dbReference>
<feature type="domain" description="Glucose/Sorbosone dehydrogenase" evidence="3">
    <location>
        <begin position="60"/>
        <end position="354"/>
    </location>
</feature>
<proteinExistence type="predicted"/>
<feature type="compositionally biased region" description="Pro residues" evidence="1">
    <location>
        <begin position="25"/>
        <end position="35"/>
    </location>
</feature>
<dbReference type="InterPro" id="IPR012938">
    <property type="entry name" value="Glc/Sorbosone_DH"/>
</dbReference>
<accession>A0A5C8URW2</accession>
<evidence type="ECO:0000259" key="3">
    <source>
        <dbReference type="Pfam" id="PF07995"/>
    </source>
</evidence>
<organism evidence="4 5">
    <name type="scientific">Lacisediminihabitans profunda</name>
    <dbReference type="NCBI Taxonomy" id="2594790"/>
    <lineage>
        <taxon>Bacteria</taxon>
        <taxon>Bacillati</taxon>
        <taxon>Actinomycetota</taxon>
        <taxon>Actinomycetes</taxon>
        <taxon>Micrococcales</taxon>
        <taxon>Microbacteriaceae</taxon>
        <taxon>Lacisediminihabitans</taxon>
    </lineage>
</organism>
<feature type="signal peptide" evidence="2">
    <location>
        <begin position="1"/>
        <end position="22"/>
    </location>
</feature>
<dbReference type="InterPro" id="IPR011042">
    <property type="entry name" value="6-blade_b-propeller_TolB-like"/>
</dbReference>
<evidence type="ECO:0000313" key="4">
    <source>
        <dbReference type="EMBL" id="TXN30316.1"/>
    </source>
</evidence>
<reference evidence="4 5" key="1">
    <citation type="submission" date="2019-08" db="EMBL/GenBank/DDBJ databases">
        <title>Bacterial whole genome sequence for Glaciihabitans sp. CHu50b-6-2.</title>
        <authorList>
            <person name="Jin L."/>
        </authorList>
    </citation>
    <scope>NUCLEOTIDE SEQUENCE [LARGE SCALE GENOMIC DNA]</scope>
    <source>
        <strain evidence="4 5">CHu50b-6-2</strain>
    </source>
</reference>
<feature type="chain" id="PRO_5038561229" evidence="2">
    <location>
        <begin position="23"/>
        <end position="375"/>
    </location>
</feature>
<dbReference type="InterPro" id="IPR011041">
    <property type="entry name" value="Quinoprot_gluc/sorb_DH_b-prop"/>
</dbReference>